<comment type="caution">
    <text evidence="1">The sequence shown here is derived from an EMBL/GenBank/DDBJ whole genome shotgun (WGS) entry which is preliminary data.</text>
</comment>
<dbReference type="AlphaFoldDB" id="A0A445B7U8"/>
<protein>
    <submittedName>
        <fullName evidence="1">Uncharacterized protein</fullName>
    </submittedName>
</protein>
<accession>A0A445B7U8</accession>
<evidence type="ECO:0000313" key="2">
    <source>
        <dbReference type="Proteomes" id="UP000289738"/>
    </source>
</evidence>
<reference evidence="1 2" key="1">
    <citation type="submission" date="2019-01" db="EMBL/GenBank/DDBJ databases">
        <title>Sequencing of cultivated peanut Arachis hypogaea provides insights into genome evolution and oil improvement.</title>
        <authorList>
            <person name="Chen X."/>
        </authorList>
    </citation>
    <scope>NUCLEOTIDE SEQUENCE [LARGE SCALE GENOMIC DNA]</scope>
    <source>
        <strain evidence="2">cv. Fuhuasheng</strain>
        <tissue evidence="1">Leaves</tissue>
    </source>
</reference>
<sequence length="81" mass="9307">MPSVHSQIVFLYDGETCPKGILSPVKMEKGKAIAQTSRIDKNKEVDYEGDLDENYDVEDEEAFSFIRIEDEPGHFLWPTEK</sequence>
<proteinExistence type="predicted"/>
<organism evidence="1 2">
    <name type="scientific">Arachis hypogaea</name>
    <name type="common">Peanut</name>
    <dbReference type="NCBI Taxonomy" id="3818"/>
    <lineage>
        <taxon>Eukaryota</taxon>
        <taxon>Viridiplantae</taxon>
        <taxon>Streptophyta</taxon>
        <taxon>Embryophyta</taxon>
        <taxon>Tracheophyta</taxon>
        <taxon>Spermatophyta</taxon>
        <taxon>Magnoliopsida</taxon>
        <taxon>eudicotyledons</taxon>
        <taxon>Gunneridae</taxon>
        <taxon>Pentapetalae</taxon>
        <taxon>rosids</taxon>
        <taxon>fabids</taxon>
        <taxon>Fabales</taxon>
        <taxon>Fabaceae</taxon>
        <taxon>Papilionoideae</taxon>
        <taxon>50 kb inversion clade</taxon>
        <taxon>dalbergioids sensu lato</taxon>
        <taxon>Dalbergieae</taxon>
        <taxon>Pterocarpus clade</taxon>
        <taxon>Arachis</taxon>
    </lineage>
</organism>
<evidence type="ECO:0000313" key="1">
    <source>
        <dbReference type="EMBL" id="RYR34749.1"/>
    </source>
</evidence>
<dbReference type="EMBL" id="SDMP01000010">
    <property type="protein sequence ID" value="RYR34749.1"/>
    <property type="molecule type" value="Genomic_DNA"/>
</dbReference>
<name>A0A445B7U8_ARAHY</name>
<dbReference type="Proteomes" id="UP000289738">
    <property type="component" value="Chromosome A10"/>
</dbReference>
<keyword evidence="2" id="KW-1185">Reference proteome</keyword>
<gene>
    <name evidence="1" type="ORF">Ahy_A10g049755</name>
</gene>